<evidence type="ECO:0000256" key="1">
    <source>
        <dbReference type="SAM" id="MobiDB-lite"/>
    </source>
</evidence>
<feature type="transmembrane region" description="Helical" evidence="2">
    <location>
        <begin position="54"/>
        <end position="84"/>
    </location>
</feature>
<dbReference type="AlphaFoldDB" id="A0A1G9NXS7"/>
<feature type="region of interest" description="Disordered" evidence="1">
    <location>
        <begin position="1"/>
        <end position="21"/>
    </location>
</feature>
<sequence>MPGSRPRRLLPGSCRRRSRSSGLPLRFRRLLWRTGGRIRRRTGPVRRRLRRRGVAVGGVCGASCGGGGLACLVGAGGGCVGGLLGRGCVAPSRGNGLLRFAGRVGRFGGALLALAAASAARQRLACALAAMISPSSRSRPIWARWVAVRSSLTAAVYWPTAMNSWSLLGGPARAALAAALTSSPPLLTSLEAMTSSSVTRAEYWPTSMKAARALPLPSFRAILEASLTLIPPKLLTLDTATSRSVWPTVYWPSA</sequence>
<dbReference type="STRING" id="1196353.SAMN05444921_102162"/>
<proteinExistence type="predicted"/>
<feature type="compositionally biased region" description="Basic residues" evidence="1">
    <location>
        <begin position="1"/>
        <end position="19"/>
    </location>
</feature>
<name>A0A1G9NXS7_9ACTN</name>
<evidence type="ECO:0000313" key="3">
    <source>
        <dbReference type="EMBL" id="SDL91190.1"/>
    </source>
</evidence>
<organism evidence="3 4">
    <name type="scientific">Streptomyces wuyuanensis</name>
    <dbReference type="NCBI Taxonomy" id="1196353"/>
    <lineage>
        <taxon>Bacteria</taxon>
        <taxon>Bacillati</taxon>
        <taxon>Actinomycetota</taxon>
        <taxon>Actinomycetes</taxon>
        <taxon>Kitasatosporales</taxon>
        <taxon>Streptomycetaceae</taxon>
        <taxon>Streptomyces</taxon>
    </lineage>
</organism>
<reference evidence="4" key="1">
    <citation type="submission" date="2016-10" db="EMBL/GenBank/DDBJ databases">
        <authorList>
            <person name="Varghese N."/>
            <person name="Submissions S."/>
        </authorList>
    </citation>
    <scope>NUCLEOTIDE SEQUENCE [LARGE SCALE GENOMIC DNA]</scope>
    <source>
        <strain evidence="4">CGMCC 4.7042</strain>
    </source>
</reference>
<protein>
    <submittedName>
        <fullName evidence="3">Uncharacterized protein</fullName>
    </submittedName>
</protein>
<gene>
    <name evidence="3" type="ORF">SAMN05444921_102162</name>
</gene>
<keyword evidence="2" id="KW-0472">Membrane</keyword>
<evidence type="ECO:0000313" key="4">
    <source>
        <dbReference type="Proteomes" id="UP000199063"/>
    </source>
</evidence>
<keyword evidence="2" id="KW-0812">Transmembrane</keyword>
<accession>A0A1G9NXS7</accession>
<dbReference type="Proteomes" id="UP000199063">
    <property type="component" value="Unassembled WGS sequence"/>
</dbReference>
<keyword evidence="2" id="KW-1133">Transmembrane helix</keyword>
<keyword evidence="4" id="KW-1185">Reference proteome</keyword>
<evidence type="ECO:0000256" key="2">
    <source>
        <dbReference type="SAM" id="Phobius"/>
    </source>
</evidence>
<dbReference type="EMBL" id="FNHI01000002">
    <property type="protein sequence ID" value="SDL91190.1"/>
    <property type="molecule type" value="Genomic_DNA"/>
</dbReference>